<keyword evidence="2" id="KW-0472">Membrane</keyword>
<organism evidence="3 4">
    <name type="scientific">Ilex paraguariensis</name>
    <name type="common">yerba mate</name>
    <dbReference type="NCBI Taxonomy" id="185542"/>
    <lineage>
        <taxon>Eukaryota</taxon>
        <taxon>Viridiplantae</taxon>
        <taxon>Streptophyta</taxon>
        <taxon>Embryophyta</taxon>
        <taxon>Tracheophyta</taxon>
        <taxon>Spermatophyta</taxon>
        <taxon>Magnoliopsida</taxon>
        <taxon>eudicotyledons</taxon>
        <taxon>Gunneridae</taxon>
        <taxon>Pentapetalae</taxon>
        <taxon>asterids</taxon>
        <taxon>campanulids</taxon>
        <taxon>Aquifoliales</taxon>
        <taxon>Aquifoliaceae</taxon>
        <taxon>Ilex</taxon>
    </lineage>
</organism>
<protein>
    <submittedName>
        <fullName evidence="3">Uncharacterized protein</fullName>
    </submittedName>
</protein>
<feature type="region of interest" description="Disordered" evidence="1">
    <location>
        <begin position="1"/>
        <end position="80"/>
    </location>
</feature>
<feature type="compositionally biased region" description="Basic residues" evidence="1">
    <location>
        <begin position="1"/>
        <end position="26"/>
    </location>
</feature>
<dbReference type="AlphaFoldDB" id="A0ABC8UNM8"/>
<dbReference type="EMBL" id="CAUOFW020008395">
    <property type="protein sequence ID" value="CAK9182665.1"/>
    <property type="molecule type" value="Genomic_DNA"/>
</dbReference>
<keyword evidence="2" id="KW-1133">Transmembrane helix</keyword>
<feature type="compositionally biased region" description="Basic and acidic residues" evidence="1">
    <location>
        <begin position="27"/>
        <end position="80"/>
    </location>
</feature>
<dbReference type="Proteomes" id="UP001642360">
    <property type="component" value="Unassembled WGS sequence"/>
</dbReference>
<feature type="transmembrane region" description="Helical" evidence="2">
    <location>
        <begin position="92"/>
        <end position="110"/>
    </location>
</feature>
<reference evidence="3 4" key="1">
    <citation type="submission" date="2024-02" db="EMBL/GenBank/DDBJ databases">
        <authorList>
            <person name="Vignale AGUSTIN F."/>
            <person name="Sosa J E."/>
            <person name="Modenutti C."/>
        </authorList>
    </citation>
    <scope>NUCLEOTIDE SEQUENCE [LARGE SCALE GENOMIC DNA]</scope>
</reference>
<comment type="caution">
    <text evidence="3">The sequence shown here is derived from an EMBL/GenBank/DDBJ whole genome shotgun (WGS) entry which is preliminary data.</text>
</comment>
<gene>
    <name evidence="3" type="ORF">ILEXP_LOCUS52880</name>
</gene>
<evidence type="ECO:0000256" key="1">
    <source>
        <dbReference type="SAM" id="MobiDB-lite"/>
    </source>
</evidence>
<feature type="transmembrane region" description="Helical" evidence="2">
    <location>
        <begin position="116"/>
        <end position="137"/>
    </location>
</feature>
<proteinExistence type="predicted"/>
<accession>A0ABC8UNM8</accession>
<name>A0ABC8UNM8_9AQUA</name>
<sequence length="175" mass="20871">MRSNRKCMGKRRKRCRRRTRRQGRRRMREEKKKDEKKKEKQENRQEKERKRSRLRKEEWQEEKKREKEEKQEEKQEKKERREVTRKIKTRQFAWRLSVGWVLGGLILGLFDSWFIAGGLLVELVGLFVEAVLVKLCWWRMSVGSGFVTGCLPVETGLVLLVDGRVVSSCCLFGGG</sequence>
<evidence type="ECO:0000313" key="4">
    <source>
        <dbReference type="Proteomes" id="UP001642360"/>
    </source>
</evidence>
<keyword evidence="2" id="KW-0812">Transmembrane</keyword>
<evidence type="ECO:0000313" key="3">
    <source>
        <dbReference type="EMBL" id="CAK9182665.1"/>
    </source>
</evidence>
<evidence type="ECO:0000256" key="2">
    <source>
        <dbReference type="SAM" id="Phobius"/>
    </source>
</evidence>
<keyword evidence="4" id="KW-1185">Reference proteome</keyword>